<dbReference type="InterPro" id="IPR044946">
    <property type="entry name" value="Restrct_endonuc_typeI_TRD_sf"/>
</dbReference>
<evidence type="ECO:0000313" key="5">
    <source>
        <dbReference type="EMBL" id="ANN62478.1"/>
    </source>
</evidence>
<dbReference type="PANTHER" id="PTHR30408">
    <property type="entry name" value="TYPE-1 RESTRICTION ENZYME ECOKI SPECIFICITY PROTEIN"/>
    <property type="match status" value="1"/>
</dbReference>
<reference evidence="6" key="2">
    <citation type="journal article" date="2017" name="Genome Announc.">
        <title>Correction for Mirajkar et al., Complete Genome Sequence of Brachyspira hyodysenteriae Type Strain B78 (ATCC 27164).</title>
        <authorList>
            <person name="Mirajkar N.S."/>
            <person name="Johnson T.J."/>
            <person name="Gebhart C.J."/>
        </authorList>
    </citation>
    <scope>NUCLEOTIDE SEQUENCE [LARGE SCALE GENOMIC DNA]</scope>
    <source>
        <strain evidence="6">B78</strain>
    </source>
</reference>
<dbReference type="AlphaFoldDB" id="A0A3B6VSW5"/>
<dbReference type="REBASE" id="151260">
    <property type="entry name" value="S.Bhy27164I"/>
</dbReference>
<dbReference type="Pfam" id="PF01420">
    <property type="entry name" value="Methylase_S"/>
    <property type="match status" value="2"/>
</dbReference>
<reference evidence="6" key="1">
    <citation type="journal article" date="2016" name="Genome Announc.">
        <title>Complete Genome Sequence of Brachyspira hyodysenteriae Type Strain B78 (ATCC 27164).</title>
        <authorList>
            <person name="Mirajkar N.S."/>
            <person name="Johnson T.J."/>
            <person name="Gebhart C.J."/>
        </authorList>
    </citation>
    <scope>NUCLEOTIDE SEQUENCE [LARGE SCALE GENOMIC DNA]</scope>
    <source>
        <strain evidence="6">B78</strain>
    </source>
</reference>
<dbReference type="KEGG" id="bhd:BHYOB78_00985"/>
<dbReference type="GO" id="GO:0003677">
    <property type="term" value="F:DNA binding"/>
    <property type="evidence" value="ECO:0007669"/>
    <property type="project" value="UniProtKB-KW"/>
</dbReference>
<dbReference type="PANTHER" id="PTHR30408:SF13">
    <property type="entry name" value="TYPE I RESTRICTION ENZYME HINDI SPECIFICITY SUBUNIT"/>
    <property type="match status" value="1"/>
</dbReference>
<proteinExistence type="inferred from homology"/>
<dbReference type="InterPro" id="IPR052021">
    <property type="entry name" value="Type-I_RS_S_subunit"/>
</dbReference>
<evidence type="ECO:0000256" key="1">
    <source>
        <dbReference type="ARBA" id="ARBA00010923"/>
    </source>
</evidence>
<dbReference type="RefSeq" id="WP_020063531.1">
    <property type="nucleotide sequence ID" value="NZ_CP015910.2"/>
</dbReference>
<keyword evidence="3" id="KW-0238">DNA-binding</keyword>
<feature type="domain" description="Type I restriction modification DNA specificity" evidence="4">
    <location>
        <begin position="223"/>
        <end position="378"/>
    </location>
</feature>
<name>A0A3B6VSW5_BRAHO</name>
<dbReference type="CDD" id="cd17516">
    <property type="entry name" value="RMtype1_S_HinAWORF1578P-TRD2-CR2_like"/>
    <property type="match status" value="1"/>
</dbReference>
<dbReference type="EMBL" id="CP015910">
    <property type="protein sequence ID" value="ANN62478.1"/>
    <property type="molecule type" value="Genomic_DNA"/>
</dbReference>
<keyword evidence="6" id="KW-1185">Reference proteome</keyword>
<sequence>MKELKEDWQEVRLGDLGEIVTGNTPPTKNTEYFGNDYNFVTPSDYKNLNKYISHTERGISKLGENKFKNKMLPPNSIMVTCIGSDMGRILINKNRVLTNQQINSIIVNPDKYFYDFIYYMLVNNSSIIKASVSGTAVPILNKSDFSNLEFKIPNLEKQKKIASILSSLDDKIELNNRMNKILEETAQTIFKEWFINFNFPNEEGKPYKKSGGKMIESELGEIPEGWEVTTLENILKVIKGKKPKETHIKKTDLLNSQYLTIDCYNNSNIEYTEYVEKMYVDKLDIIMVMDGASSGKLFYGKNGILSSTMAKFYVENKNINEIVFFFLKKIENEIMYHTTGSAIPHANKQFILNKKIVLPPKQLLNLTNYIKTIREKIISNIEENKKLASIRDSILPKLMSGEIRIK</sequence>
<dbReference type="OrthoDB" id="9811611at2"/>
<feature type="domain" description="Type I restriction modification DNA specificity" evidence="4">
    <location>
        <begin position="6"/>
        <end position="183"/>
    </location>
</feature>
<dbReference type="Proteomes" id="UP000092328">
    <property type="component" value="Chromosome"/>
</dbReference>
<dbReference type="Gene3D" id="3.90.220.20">
    <property type="entry name" value="DNA methylase specificity domains"/>
    <property type="match status" value="2"/>
</dbReference>
<accession>A0A3B6VSW5</accession>
<dbReference type="InterPro" id="IPR000055">
    <property type="entry name" value="Restrct_endonuc_typeI_TRD"/>
</dbReference>
<evidence type="ECO:0000256" key="2">
    <source>
        <dbReference type="ARBA" id="ARBA00022747"/>
    </source>
</evidence>
<evidence type="ECO:0000313" key="6">
    <source>
        <dbReference type="Proteomes" id="UP000092328"/>
    </source>
</evidence>
<gene>
    <name evidence="5" type="ORF">BHYOB78_00985</name>
</gene>
<comment type="similarity">
    <text evidence="1">Belongs to the type-I restriction system S methylase family.</text>
</comment>
<dbReference type="Gene3D" id="1.10.287.1120">
    <property type="entry name" value="Bipartite methylase S protein"/>
    <property type="match status" value="1"/>
</dbReference>
<organism evidence="5 6">
    <name type="scientific">Brachyspira hyodysenteriae ATCC 27164</name>
    <dbReference type="NCBI Taxonomy" id="1266923"/>
    <lineage>
        <taxon>Bacteria</taxon>
        <taxon>Pseudomonadati</taxon>
        <taxon>Spirochaetota</taxon>
        <taxon>Spirochaetia</taxon>
        <taxon>Brachyspirales</taxon>
        <taxon>Brachyspiraceae</taxon>
        <taxon>Brachyspira</taxon>
    </lineage>
</organism>
<evidence type="ECO:0000259" key="4">
    <source>
        <dbReference type="Pfam" id="PF01420"/>
    </source>
</evidence>
<dbReference type="GO" id="GO:0009307">
    <property type="term" value="P:DNA restriction-modification system"/>
    <property type="evidence" value="ECO:0007669"/>
    <property type="project" value="UniProtKB-KW"/>
</dbReference>
<protein>
    <recommendedName>
        <fullName evidence="4">Type I restriction modification DNA specificity domain-containing protein</fullName>
    </recommendedName>
</protein>
<evidence type="ECO:0000256" key="3">
    <source>
        <dbReference type="ARBA" id="ARBA00023125"/>
    </source>
</evidence>
<keyword evidence="2" id="KW-0680">Restriction system</keyword>
<dbReference type="SUPFAM" id="SSF116734">
    <property type="entry name" value="DNA methylase specificity domain"/>
    <property type="match status" value="2"/>
</dbReference>